<gene>
    <name evidence="1" type="ORF">ASPCAL08005</name>
</gene>
<reference evidence="2" key="1">
    <citation type="journal article" date="2016" name="Genome Announc.">
        <title>Draft genome sequences of fungus Aspergillus calidoustus.</title>
        <authorList>
            <person name="Horn F."/>
            <person name="Linde J."/>
            <person name="Mattern D.J."/>
            <person name="Walther G."/>
            <person name="Guthke R."/>
            <person name="Scherlach K."/>
            <person name="Martin K."/>
            <person name="Brakhage A.A."/>
            <person name="Petzke L."/>
            <person name="Valiante V."/>
        </authorList>
    </citation>
    <scope>NUCLEOTIDE SEQUENCE [LARGE SCALE GENOMIC DNA]</scope>
    <source>
        <strain evidence="2">SF006504</strain>
    </source>
</reference>
<dbReference type="InterPro" id="IPR029063">
    <property type="entry name" value="SAM-dependent_MTases_sf"/>
</dbReference>
<dbReference type="Proteomes" id="UP000054771">
    <property type="component" value="Unassembled WGS sequence"/>
</dbReference>
<dbReference type="EMBL" id="CDMC01000006">
    <property type="protein sequence ID" value="CEN61351.1"/>
    <property type="molecule type" value="Genomic_DNA"/>
</dbReference>
<proteinExistence type="predicted"/>
<evidence type="ECO:0000313" key="1">
    <source>
        <dbReference type="EMBL" id="CEN61351.1"/>
    </source>
</evidence>
<keyword evidence="2" id="KW-1185">Reference proteome</keyword>
<protein>
    <submittedName>
        <fullName evidence="1">Uncharacterized protein</fullName>
    </submittedName>
</protein>
<dbReference type="Gene3D" id="3.40.50.150">
    <property type="entry name" value="Vaccinia Virus protein VP39"/>
    <property type="match status" value="1"/>
</dbReference>
<evidence type="ECO:0000313" key="2">
    <source>
        <dbReference type="Proteomes" id="UP000054771"/>
    </source>
</evidence>
<name>A0A0U5GRF6_ASPCI</name>
<accession>A0A0U5GRF6</accession>
<organism evidence="1 2">
    <name type="scientific">Aspergillus calidoustus</name>
    <dbReference type="NCBI Taxonomy" id="454130"/>
    <lineage>
        <taxon>Eukaryota</taxon>
        <taxon>Fungi</taxon>
        <taxon>Dikarya</taxon>
        <taxon>Ascomycota</taxon>
        <taxon>Pezizomycotina</taxon>
        <taxon>Eurotiomycetes</taxon>
        <taxon>Eurotiomycetidae</taxon>
        <taxon>Eurotiales</taxon>
        <taxon>Aspergillaceae</taxon>
        <taxon>Aspergillus</taxon>
        <taxon>Aspergillus subgen. Nidulantes</taxon>
    </lineage>
</organism>
<sequence length="153" mass="16971">MACWHSLRSSPMRGGLFCRSIVVEALDGAWGTAIEVVAYYFSRSTLSKAQESTSTTTSSTTGAIATASRSPLESSRPWHLDTRSFFFHEMIILGQRASQFHAQMGITMMAFNGGMERTRSQWQALLEAVELQIVRFWDPINEGADGIVGTMRV</sequence>
<dbReference type="OrthoDB" id="1535081at2759"/>
<dbReference type="AlphaFoldDB" id="A0A0U5GRF6"/>